<dbReference type="AlphaFoldDB" id="Q2QR98"/>
<dbReference type="EMBL" id="DP000011">
    <property type="protein sequence ID" value="ABA98421.1"/>
    <property type="molecule type" value="Genomic_DNA"/>
</dbReference>
<reference evidence="2" key="3">
    <citation type="submission" date="2006-01" db="EMBL/GenBank/DDBJ databases">
        <authorList>
            <person name="Buell R."/>
        </authorList>
    </citation>
    <scope>NUCLEOTIDE SEQUENCE</scope>
</reference>
<accession>Q2QR98</accession>
<organism evidence="2">
    <name type="scientific">Oryza sativa subsp. japonica</name>
    <name type="common">Rice</name>
    <dbReference type="NCBI Taxonomy" id="39947"/>
    <lineage>
        <taxon>Eukaryota</taxon>
        <taxon>Viridiplantae</taxon>
        <taxon>Streptophyta</taxon>
        <taxon>Embryophyta</taxon>
        <taxon>Tracheophyta</taxon>
        <taxon>Spermatophyta</taxon>
        <taxon>Magnoliopsida</taxon>
        <taxon>Liliopsida</taxon>
        <taxon>Poales</taxon>
        <taxon>Poaceae</taxon>
        <taxon>BOP clade</taxon>
        <taxon>Oryzoideae</taxon>
        <taxon>Oryzeae</taxon>
        <taxon>Oryzinae</taxon>
        <taxon>Oryza</taxon>
        <taxon>Oryza sativa</taxon>
    </lineage>
</organism>
<reference evidence="2" key="2">
    <citation type="submission" date="2005-04" db="EMBL/GenBank/DDBJ databases">
        <authorList>
            <person name="Buell C.R."/>
            <person name="Wing R.A."/>
            <person name="McCombie W.A."/>
            <person name="Ouyang S."/>
        </authorList>
    </citation>
    <scope>NUCLEOTIDE SEQUENCE</scope>
</reference>
<gene>
    <name evidence="2" type="ordered locus">LOC_Os12g28310</name>
</gene>
<protein>
    <submittedName>
        <fullName evidence="2">Uncharacterized protein</fullName>
    </submittedName>
</protein>
<name>Q2QR98_ORYSJ</name>
<sequence length="95" mass="10466">MRIQAKIYPQSICTIALVRYVWGTRTCAQKLPISDRDAPTPGPRLVDRSDLSPPKNSSSGDRDTPTFDPRPVGYNNLSISNATINMVMIATTKTD</sequence>
<evidence type="ECO:0000313" key="2">
    <source>
        <dbReference type="EMBL" id="ABA98421.1"/>
    </source>
</evidence>
<proteinExistence type="predicted"/>
<evidence type="ECO:0000256" key="1">
    <source>
        <dbReference type="SAM" id="MobiDB-lite"/>
    </source>
</evidence>
<reference evidence="2" key="1">
    <citation type="journal article" date="2005" name="BMC Biol.">
        <title>The sequence of rice chromosomes 11 and 12, rich in disease resistance genes and recent gene duplications.</title>
        <authorList>
            <consortium name="The rice chromosomes 11 and 12 sequencing consortia"/>
        </authorList>
    </citation>
    <scope>NUCLEOTIDE SEQUENCE [LARGE SCALE GENOMIC DNA]</scope>
</reference>
<feature type="region of interest" description="Disordered" evidence="1">
    <location>
        <begin position="31"/>
        <end position="74"/>
    </location>
</feature>